<dbReference type="Proteomes" id="UP000602381">
    <property type="component" value="Unassembled WGS sequence"/>
</dbReference>
<proteinExistence type="predicted"/>
<accession>A0ABQ2LEA7</accession>
<protein>
    <recommendedName>
        <fullName evidence="3">Transposase</fullName>
    </recommendedName>
</protein>
<evidence type="ECO:0000313" key="1">
    <source>
        <dbReference type="EMBL" id="GGO13141.1"/>
    </source>
</evidence>
<keyword evidence="2" id="KW-1185">Reference proteome</keyword>
<sequence>MFTAHYRRKTIKAIRKLPVNVADPLRTTFKEIADNHCHWNVKKLAGRGCGDANYHLPSINPKG</sequence>
<comment type="caution">
    <text evidence="1">The sequence shown here is derived from an EMBL/GenBank/DDBJ whole genome shotgun (WGS) entry which is preliminary data.</text>
</comment>
<reference evidence="2" key="1">
    <citation type="journal article" date="2019" name="Int. J. Syst. Evol. Microbiol.">
        <title>The Global Catalogue of Microorganisms (GCM) 10K type strain sequencing project: providing services to taxonomists for standard genome sequencing and annotation.</title>
        <authorList>
            <consortium name="The Broad Institute Genomics Platform"/>
            <consortium name="The Broad Institute Genome Sequencing Center for Infectious Disease"/>
            <person name="Wu L."/>
            <person name="Ma J."/>
        </authorList>
    </citation>
    <scope>NUCLEOTIDE SEQUENCE [LARGE SCALE GENOMIC DNA]</scope>
    <source>
        <strain evidence="2">JCM 17843</strain>
    </source>
</reference>
<organism evidence="1 2">
    <name type="scientific">Iodidimonas muriae</name>
    <dbReference type="NCBI Taxonomy" id="261467"/>
    <lineage>
        <taxon>Bacteria</taxon>
        <taxon>Pseudomonadati</taxon>
        <taxon>Pseudomonadota</taxon>
        <taxon>Alphaproteobacteria</taxon>
        <taxon>Iodidimonadales</taxon>
        <taxon>Iodidimonadaceae</taxon>
        <taxon>Iodidimonas</taxon>
    </lineage>
</organism>
<gene>
    <name evidence="1" type="ORF">GCM10007972_19030</name>
</gene>
<evidence type="ECO:0008006" key="3">
    <source>
        <dbReference type="Google" id="ProtNLM"/>
    </source>
</evidence>
<name>A0ABQ2LEA7_9PROT</name>
<dbReference type="EMBL" id="BMOV01000006">
    <property type="protein sequence ID" value="GGO13141.1"/>
    <property type="molecule type" value="Genomic_DNA"/>
</dbReference>
<evidence type="ECO:0000313" key="2">
    <source>
        <dbReference type="Proteomes" id="UP000602381"/>
    </source>
</evidence>